<keyword evidence="6 12" id="KW-1133">Transmembrane helix</keyword>
<dbReference type="InterPro" id="IPR003864">
    <property type="entry name" value="CSC1/OSCA1-like_7TM"/>
</dbReference>
<dbReference type="AlphaFoldDB" id="A0A6J5UH78"/>
<feature type="transmembrane region" description="Helical" evidence="12">
    <location>
        <begin position="65"/>
        <end position="84"/>
    </location>
</feature>
<dbReference type="PANTHER" id="PTHR13018">
    <property type="entry name" value="PROBABLE MEMBRANE PROTEIN DUF221-RELATED"/>
    <property type="match status" value="1"/>
</dbReference>
<accession>A0A6J5UH78</accession>
<dbReference type="InterPro" id="IPR032880">
    <property type="entry name" value="CSC1/OSCA1-like_N"/>
</dbReference>
<evidence type="ECO:0000256" key="10">
    <source>
        <dbReference type="SAM" id="Coils"/>
    </source>
</evidence>
<feature type="domain" description="CSC1/OSCA1-like cytosolic" evidence="15">
    <location>
        <begin position="164"/>
        <end position="327"/>
    </location>
</feature>
<evidence type="ECO:0000259" key="14">
    <source>
        <dbReference type="Pfam" id="PF13967"/>
    </source>
</evidence>
<feature type="transmembrane region" description="Helical" evidence="12">
    <location>
        <begin position="122"/>
        <end position="141"/>
    </location>
</feature>
<proteinExistence type="inferred from homology"/>
<feature type="transmembrane region" description="Helical" evidence="12">
    <location>
        <begin position="539"/>
        <end position="569"/>
    </location>
</feature>
<evidence type="ECO:0000313" key="16">
    <source>
        <dbReference type="EMBL" id="CAB4275729.1"/>
    </source>
</evidence>
<feature type="compositionally biased region" description="Polar residues" evidence="11">
    <location>
        <begin position="712"/>
        <end position="726"/>
    </location>
</feature>
<sequence>MATLGDLGVGAAINILSAFLFFVVLPFLGFNPSMIGCTFQNAALKMPEPELIDHAGLDSAVYLRIYLIGLKIFVPIAFLAWAVLVPVNWTNSTLDLAKLANVTSSDIDKLSISNVPAKSPRFWSHIVMAYIFTFWTCYVLLKEYETVAKMRLHFLATEQRRPDQFTVLVRNVPPDADESTSELVEHFFLVNHPDHYLTHQVVYNANKLAKLVQKRKKMQNWLVYYRNKVSRSKNSTRPLMKTGFLGLWGTKVDAIEYYETEIEKLSNDIAEEKERVANDSKSIMPAAFVSFKTRWGAAVCAQTQQSRDPTIWLTDWAPEPRDVYWPNLAIPYVSLSVKRLIMGVAFFFLTFFFMIPIAIVQSFASLEGIEKAAPFLKPIVEMKFIKSVIAGFLPGIALKLFLIFLPTILMIMAKFEGFMSKSSLERRAASRYYLFSFVNVFLGSIIAGTAFEQLDTFIHQSATEIPKTIGVAIPMKATFFITYIMVDGWAGIAAEILMLKPLIIFHLKNFFLVKTDKDREEAMDPGSIGFNTGEPRIQLYFLLGLVYATVTPALLPFIIIFFGLAYVVFRHQIINVYNQEYESAAAFWPDVHGRVVSALIISQLLLFGLLSTKEAAQSTPFLIALPVLTIWFYRYCKGRFEPAFVTYPLQEAMMKDTLERAKEPNLNLKGYLQSAYVHPVFRDCDDDEDIESIDKGENESVIVPTKRHSRRNTPVPSRMTGGSSPSLPDVVEDYAQP</sequence>
<reference evidence="16 17" key="1">
    <citation type="submission" date="2020-05" db="EMBL/GenBank/DDBJ databases">
        <authorList>
            <person name="Campoy J."/>
            <person name="Schneeberger K."/>
            <person name="Spophaly S."/>
        </authorList>
    </citation>
    <scope>NUCLEOTIDE SEQUENCE [LARGE SCALE GENOMIC DNA]</scope>
    <source>
        <strain evidence="16">PruArmRojPasFocal</strain>
    </source>
</reference>
<evidence type="ECO:0000256" key="11">
    <source>
        <dbReference type="SAM" id="MobiDB-lite"/>
    </source>
</evidence>
<evidence type="ECO:0000256" key="3">
    <source>
        <dbReference type="ARBA" id="ARBA00022448"/>
    </source>
</evidence>
<gene>
    <name evidence="16" type="ORF">CURHAP_LOCUS24661</name>
</gene>
<evidence type="ECO:0008006" key="18">
    <source>
        <dbReference type="Google" id="ProtNLM"/>
    </source>
</evidence>
<evidence type="ECO:0000256" key="6">
    <source>
        <dbReference type="ARBA" id="ARBA00022989"/>
    </source>
</evidence>
<evidence type="ECO:0000256" key="12">
    <source>
        <dbReference type="SAM" id="Phobius"/>
    </source>
</evidence>
<comment type="subcellular location">
    <subcellularLocation>
        <location evidence="1">Membrane</location>
        <topology evidence="1">Multi-pass membrane protein</topology>
    </subcellularLocation>
</comment>
<dbReference type="GO" id="GO:0005227">
    <property type="term" value="F:calcium-activated cation channel activity"/>
    <property type="evidence" value="ECO:0007669"/>
    <property type="project" value="InterPro"/>
</dbReference>
<feature type="transmembrane region" description="Helical" evidence="12">
    <location>
        <begin position="384"/>
        <end position="411"/>
    </location>
</feature>
<evidence type="ECO:0000259" key="15">
    <source>
        <dbReference type="Pfam" id="PF14703"/>
    </source>
</evidence>
<evidence type="ECO:0000256" key="1">
    <source>
        <dbReference type="ARBA" id="ARBA00004141"/>
    </source>
</evidence>
<feature type="coiled-coil region" evidence="10">
    <location>
        <begin position="255"/>
        <end position="282"/>
    </location>
</feature>
<keyword evidence="9" id="KW-0407">Ion channel</keyword>
<keyword evidence="5" id="KW-0106">Calcium</keyword>
<keyword evidence="10" id="KW-0175">Coiled coil</keyword>
<dbReference type="PANTHER" id="PTHR13018:SF93">
    <property type="entry name" value="PROTEIN OSCA1"/>
    <property type="match status" value="1"/>
</dbReference>
<dbReference type="EMBL" id="CAEKDK010000004">
    <property type="protein sequence ID" value="CAB4275729.1"/>
    <property type="molecule type" value="Genomic_DNA"/>
</dbReference>
<dbReference type="GO" id="GO:0005886">
    <property type="term" value="C:plasma membrane"/>
    <property type="evidence" value="ECO:0007669"/>
    <property type="project" value="TreeGrafter"/>
</dbReference>
<feature type="domain" description="CSC1/OSCA1-like N-terminal transmembrane" evidence="14">
    <location>
        <begin position="42"/>
        <end position="143"/>
    </location>
</feature>
<protein>
    <recommendedName>
        <fullName evidence="18">Calcium permeable stress-gated cation channel 1</fullName>
    </recommendedName>
</protein>
<keyword evidence="7" id="KW-0406">Ion transport</keyword>
<evidence type="ECO:0000256" key="9">
    <source>
        <dbReference type="ARBA" id="ARBA00023303"/>
    </source>
</evidence>
<keyword evidence="8 12" id="KW-0472">Membrane</keyword>
<evidence type="ECO:0000256" key="5">
    <source>
        <dbReference type="ARBA" id="ARBA00022837"/>
    </source>
</evidence>
<evidence type="ECO:0000256" key="7">
    <source>
        <dbReference type="ARBA" id="ARBA00023065"/>
    </source>
</evidence>
<dbReference type="Pfam" id="PF14703">
    <property type="entry name" value="PHM7_cyt"/>
    <property type="match status" value="1"/>
</dbReference>
<feature type="transmembrane region" description="Helical" evidence="12">
    <location>
        <begin position="432"/>
        <end position="451"/>
    </location>
</feature>
<feature type="transmembrane region" description="Helical" evidence="12">
    <location>
        <begin position="340"/>
        <end position="364"/>
    </location>
</feature>
<evidence type="ECO:0000256" key="4">
    <source>
        <dbReference type="ARBA" id="ARBA00022692"/>
    </source>
</evidence>
<dbReference type="Pfam" id="PF02714">
    <property type="entry name" value="RSN1_7TM"/>
    <property type="match status" value="1"/>
</dbReference>
<comment type="similarity">
    <text evidence="2">Belongs to the CSC1 (TC 1.A.17) family.</text>
</comment>
<evidence type="ECO:0000313" key="17">
    <source>
        <dbReference type="Proteomes" id="UP000507222"/>
    </source>
</evidence>
<dbReference type="InterPro" id="IPR027815">
    <property type="entry name" value="CSC1/OSCA1-like_cyt"/>
</dbReference>
<feature type="transmembrane region" description="Helical" evidence="12">
    <location>
        <begin position="12"/>
        <end position="30"/>
    </location>
</feature>
<evidence type="ECO:0000259" key="13">
    <source>
        <dbReference type="Pfam" id="PF02714"/>
    </source>
</evidence>
<feature type="region of interest" description="Disordered" evidence="11">
    <location>
        <begin position="691"/>
        <end position="737"/>
    </location>
</feature>
<dbReference type="InterPro" id="IPR045122">
    <property type="entry name" value="Csc1-like"/>
</dbReference>
<dbReference type="Proteomes" id="UP000507222">
    <property type="component" value="Unassembled WGS sequence"/>
</dbReference>
<organism evidence="16 17">
    <name type="scientific">Prunus armeniaca</name>
    <name type="common">Apricot</name>
    <name type="synonym">Armeniaca vulgaris</name>
    <dbReference type="NCBI Taxonomy" id="36596"/>
    <lineage>
        <taxon>Eukaryota</taxon>
        <taxon>Viridiplantae</taxon>
        <taxon>Streptophyta</taxon>
        <taxon>Embryophyta</taxon>
        <taxon>Tracheophyta</taxon>
        <taxon>Spermatophyta</taxon>
        <taxon>Magnoliopsida</taxon>
        <taxon>eudicotyledons</taxon>
        <taxon>Gunneridae</taxon>
        <taxon>Pentapetalae</taxon>
        <taxon>rosids</taxon>
        <taxon>fabids</taxon>
        <taxon>Rosales</taxon>
        <taxon>Rosaceae</taxon>
        <taxon>Amygdaloideae</taxon>
        <taxon>Amygdaleae</taxon>
        <taxon>Prunus</taxon>
    </lineage>
</organism>
<keyword evidence="4 12" id="KW-0812">Transmembrane</keyword>
<evidence type="ECO:0000256" key="8">
    <source>
        <dbReference type="ARBA" id="ARBA00023136"/>
    </source>
</evidence>
<feature type="transmembrane region" description="Helical" evidence="12">
    <location>
        <begin position="480"/>
        <end position="499"/>
    </location>
</feature>
<keyword evidence="3" id="KW-0813">Transport</keyword>
<evidence type="ECO:0000256" key="2">
    <source>
        <dbReference type="ARBA" id="ARBA00007779"/>
    </source>
</evidence>
<feature type="domain" description="CSC1/OSCA1-like 7TM region" evidence="13">
    <location>
        <begin position="338"/>
        <end position="610"/>
    </location>
</feature>
<dbReference type="Pfam" id="PF13967">
    <property type="entry name" value="RSN1_TM"/>
    <property type="match status" value="1"/>
</dbReference>
<name>A0A6J5UH78_PRUAR</name>